<keyword evidence="7" id="KW-0472">Membrane</keyword>
<evidence type="ECO:0000256" key="3">
    <source>
        <dbReference type="ARBA" id="ARBA00022679"/>
    </source>
</evidence>
<dbReference type="RefSeq" id="WP_345467250.1">
    <property type="nucleotide sequence ID" value="NZ_BAABHF010000024.1"/>
</dbReference>
<evidence type="ECO:0000313" key="10">
    <source>
        <dbReference type="Proteomes" id="UP001500503"/>
    </source>
</evidence>
<dbReference type="Pfam" id="PF00069">
    <property type="entry name" value="Pkinase"/>
    <property type="match status" value="1"/>
</dbReference>
<organism evidence="9 10">
    <name type="scientific">Actinoallomurus oryzae</name>
    <dbReference type="NCBI Taxonomy" id="502180"/>
    <lineage>
        <taxon>Bacteria</taxon>
        <taxon>Bacillati</taxon>
        <taxon>Actinomycetota</taxon>
        <taxon>Actinomycetes</taxon>
        <taxon>Streptosporangiales</taxon>
        <taxon>Thermomonosporaceae</taxon>
        <taxon>Actinoallomurus</taxon>
    </lineage>
</organism>
<evidence type="ECO:0000256" key="7">
    <source>
        <dbReference type="SAM" id="Phobius"/>
    </source>
</evidence>
<accession>A0ABP8Q9Q6</accession>
<dbReference type="Gene3D" id="1.10.510.10">
    <property type="entry name" value="Transferase(Phosphotransferase) domain 1"/>
    <property type="match status" value="1"/>
</dbReference>
<feature type="transmembrane region" description="Helical" evidence="7">
    <location>
        <begin position="48"/>
        <end position="65"/>
    </location>
</feature>
<keyword evidence="2" id="KW-0723">Serine/threonine-protein kinase</keyword>
<evidence type="ECO:0000256" key="1">
    <source>
        <dbReference type="ARBA" id="ARBA00012513"/>
    </source>
</evidence>
<dbReference type="InterPro" id="IPR011009">
    <property type="entry name" value="Kinase-like_dom_sf"/>
</dbReference>
<keyword evidence="3" id="KW-0808">Transferase</keyword>
<sequence length="445" mass="49157">MLREISKLGLAALRLLCQAWRHSGNSDYLPPVWNCRPLQRRFPDRSSAFKTIALLILLYSVWLSIVKGTLWPLFPPALYYFVRGARILAWRLFPDEAAQDVHDPKLTRINPALPALLTSVLTWECAVLSEIPFGGPSTIVDLLFFGGPVIVSAIAWWEIHELRRPGTERHRGEVHVARNGETVVSGRYRLVEVLGECAMGAVWRAHDTRMRQDVVLKQLKPPLGLEAALRQDLMARMERESQAVGMLQHPGIVTVYDQFRDKDGLLWIAMELLRGRSLADVITNEGRLDEARVARIGAQIAAALAAAHQARIVHRDINPFNILLQDQRVVVTDFGIPAVAGDITLTAGGALLGIHAYTAPEQVNDHQPTAACDIWSLGATLYTAIEGRPAFIGTTNAALLRAVSQGNPAPMRHAQRLVPVLADLMRFDARRRPTAQAAATALTAL</sequence>
<reference evidence="10" key="1">
    <citation type="journal article" date="2019" name="Int. J. Syst. Evol. Microbiol.">
        <title>The Global Catalogue of Microorganisms (GCM) 10K type strain sequencing project: providing services to taxonomists for standard genome sequencing and annotation.</title>
        <authorList>
            <consortium name="The Broad Institute Genomics Platform"/>
            <consortium name="The Broad Institute Genome Sequencing Center for Infectious Disease"/>
            <person name="Wu L."/>
            <person name="Ma J."/>
        </authorList>
    </citation>
    <scope>NUCLEOTIDE SEQUENCE [LARGE SCALE GENOMIC DNA]</scope>
    <source>
        <strain evidence="10">JCM 17933</strain>
    </source>
</reference>
<keyword evidence="7" id="KW-0812">Transmembrane</keyword>
<keyword evidence="5" id="KW-0418">Kinase</keyword>
<proteinExistence type="predicted"/>
<protein>
    <recommendedName>
        <fullName evidence="1">non-specific serine/threonine protein kinase</fullName>
        <ecNumber evidence="1">2.7.11.1</ecNumber>
    </recommendedName>
</protein>
<gene>
    <name evidence="9" type="ORF">GCM10023191_047170</name>
</gene>
<dbReference type="Gene3D" id="3.30.200.20">
    <property type="entry name" value="Phosphorylase Kinase, domain 1"/>
    <property type="match status" value="1"/>
</dbReference>
<evidence type="ECO:0000256" key="2">
    <source>
        <dbReference type="ARBA" id="ARBA00022527"/>
    </source>
</evidence>
<dbReference type="SUPFAM" id="SSF56112">
    <property type="entry name" value="Protein kinase-like (PK-like)"/>
    <property type="match status" value="1"/>
</dbReference>
<evidence type="ECO:0000256" key="6">
    <source>
        <dbReference type="ARBA" id="ARBA00022840"/>
    </source>
</evidence>
<dbReference type="PROSITE" id="PS50011">
    <property type="entry name" value="PROTEIN_KINASE_DOM"/>
    <property type="match status" value="1"/>
</dbReference>
<feature type="domain" description="Protein kinase" evidence="8">
    <location>
        <begin position="188"/>
        <end position="445"/>
    </location>
</feature>
<keyword evidence="7" id="KW-1133">Transmembrane helix</keyword>
<dbReference type="EC" id="2.7.11.1" evidence="1"/>
<keyword evidence="6" id="KW-0067">ATP-binding</keyword>
<dbReference type="InterPro" id="IPR000719">
    <property type="entry name" value="Prot_kinase_dom"/>
</dbReference>
<evidence type="ECO:0000256" key="5">
    <source>
        <dbReference type="ARBA" id="ARBA00022777"/>
    </source>
</evidence>
<evidence type="ECO:0000313" key="9">
    <source>
        <dbReference type="EMBL" id="GAA4499754.1"/>
    </source>
</evidence>
<dbReference type="PANTHER" id="PTHR43289">
    <property type="entry name" value="MITOGEN-ACTIVATED PROTEIN KINASE KINASE KINASE 20-RELATED"/>
    <property type="match status" value="1"/>
</dbReference>
<keyword evidence="4" id="KW-0547">Nucleotide-binding</keyword>
<comment type="caution">
    <text evidence="9">The sequence shown here is derived from an EMBL/GenBank/DDBJ whole genome shotgun (WGS) entry which is preliminary data.</text>
</comment>
<evidence type="ECO:0000256" key="4">
    <source>
        <dbReference type="ARBA" id="ARBA00022741"/>
    </source>
</evidence>
<dbReference type="EMBL" id="BAABHF010000024">
    <property type="protein sequence ID" value="GAA4499754.1"/>
    <property type="molecule type" value="Genomic_DNA"/>
</dbReference>
<dbReference type="Proteomes" id="UP001500503">
    <property type="component" value="Unassembled WGS sequence"/>
</dbReference>
<name>A0ABP8Q9Q6_9ACTN</name>
<dbReference type="CDD" id="cd14014">
    <property type="entry name" value="STKc_PknB_like"/>
    <property type="match status" value="1"/>
</dbReference>
<evidence type="ECO:0000259" key="8">
    <source>
        <dbReference type="PROSITE" id="PS50011"/>
    </source>
</evidence>
<keyword evidence="10" id="KW-1185">Reference proteome</keyword>
<dbReference type="PANTHER" id="PTHR43289:SF6">
    <property type="entry name" value="SERINE_THREONINE-PROTEIN KINASE NEKL-3"/>
    <property type="match status" value="1"/>
</dbReference>